<keyword evidence="3" id="KW-1185">Reference proteome</keyword>
<evidence type="ECO:0000313" key="3">
    <source>
        <dbReference type="Proteomes" id="UP001519460"/>
    </source>
</evidence>
<dbReference type="AlphaFoldDB" id="A0ABD0LFB8"/>
<protein>
    <submittedName>
        <fullName evidence="2">Uncharacterized protein</fullName>
    </submittedName>
</protein>
<feature type="region of interest" description="Disordered" evidence="1">
    <location>
        <begin position="199"/>
        <end position="271"/>
    </location>
</feature>
<gene>
    <name evidence="2" type="ORF">BaRGS_00010942</name>
</gene>
<feature type="region of interest" description="Disordered" evidence="1">
    <location>
        <begin position="1"/>
        <end position="86"/>
    </location>
</feature>
<evidence type="ECO:0000313" key="2">
    <source>
        <dbReference type="EMBL" id="KAK7497808.1"/>
    </source>
</evidence>
<reference evidence="2 3" key="1">
    <citation type="journal article" date="2023" name="Sci. Data">
        <title>Genome assembly of the Korean intertidal mud-creeper Batillaria attramentaria.</title>
        <authorList>
            <person name="Patra A.K."/>
            <person name="Ho P.T."/>
            <person name="Jun S."/>
            <person name="Lee S.J."/>
            <person name="Kim Y."/>
            <person name="Won Y.J."/>
        </authorList>
    </citation>
    <scope>NUCLEOTIDE SEQUENCE [LARGE SCALE GENOMIC DNA]</scope>
    <source>
        <strain evidence="2">Wonlab-2016</strain>
    </source>
</reference>
<name>A0ABD0LFB8_9CAEN</name>
<comment type="caution">
    <text evidence="2">The sequence shown here is derived from an EMBL/GenBank/DDBJ whole genome shotgun (WGS) entry which is preliminary data.</text>
</comment>
<feature type="non-terminal residue" evidence="2">
    <location>
        <position position="1"/>
    </location>
</feature>
<dbReference type="Proteomes" id="UP001519460">
    <property type="component" value="Unassembled WGS sequence"/>
</dbReference>
<sequence>SEMMTLATYQSEEMMGPTPRSVQRSSPPLSVSESTPTHTDHTEGTPSFTASSPSCSSDVLDVVAPSTGRTRSSSVDHQADSSSDDSKDEVFTYLFPYFESSFSTQHSTAFPTDILTRIKESGLRSQVPVQNLDYRGSDSTFSEALPLASDTDNVSSTSSAFSSFSDSATVKAAPAAIRIPYHDMKHAALSSDGRTAASLASNTLRSNEKESRLGSSRGGKSASVNSAKPFGRISLPGSEQLYDNVKLRPHPAGTAARAASEPPPDKLVTRL</sequence>
<dbReference type="EMBL" id="JACVVK020000055">
    <property type="protein sequence ID" value="KAK7497808.1"/>
    <property type="molecule type" value="Genomic_DNA"/>
</dbReference>
<feature type="compositionally biased region" description="Low complexity" evidence="1">
    <location>
        <begin position="45"/>
        <end position="57"/>
    </location>
</feature>
<organism evidence="2 3">
    <name type="scientific">Batillaria attramentaria</name>
    <dbReference type="NCBI Taxonomy" id="370345"/>
    <lineage>
        <taxon>Eukaryota</taxon>
        <taxon>Metazoa</taxon>
        <taxon>Spiralia</taxon>
        <taxon>Lophotrochozoa</taxon>
        <taxon>Mollusca</taxon>
        <taxon>Gastropoda</taxon>
        <taxon>Caenogastropoda</taxon>
        <taxon>Sorbeoconcha</taxon>
        <taxon>Cerithioidea</taxon>
        <taxon>Batillariidae</taxon>
        <taxon>Batillaria</taxon>
    </lineage>
</organism>
<feature type="compositionally biased region" description="Polar residues" evidence="1">
    <location>
        <begin position="20"/>
        <end position="37"/>
    </location>
</feature>
<proteinExistence type="predicted"/>
<evidence type="ECO:0000256" key="1">
    <source>
        <dbReference type="SAM" id="MobiDB-lite"/>
    </source>
</evidence>
<accession>A0ABD0LFB8</accession>